<evidence type="ECO:0000259" key="1">
    <source>
        <dbReference type="Pfam" id="PF21880"/>
    </source>
</evidence>
<name>A0ABY4RR52_9BACL</name>
<accession>A0ABY4RR52</accession>
<dbReference type="Pfam" id="PF21880">
    <property type="entry name" value="DUF6916"/>
    <property type="match status" value="1"/>
</dbReference>
<feature type="domain" description="DUF6916" evidence="1">
    <location>
        <begin position="7"/>
        <end position="93"/>
    </location>
</feature>
<dbReference type="InterPro" id="IPR054209">
    <property type="entry name" value="DUF6916"/>
</dbReference>
<gene>
    <name evidence="2" type="ORF">SK3146_03417</name>
</gene>
<evidence type="ECO:0000313" key="2">
    <source>
        <dbReference type="EMBL" id="UQZ84184.1"/>
    </source>
</evidence>
<sequence length="99" mass="11155">MLSKDSLADFQSVLYSRFQAESDSGPVELKLTEVEVKQASPQAEQFSLLLKGPEAPFLPQQMYRMNHEQLGELDLFMVPVGKGKDGFLYEIVFNRLVTG</sequence>
<dbReference type="Proteomes" id="UP001057134">
    <property type="component" value="Chromosome"/>
</dbReference>
<reference evidence="2" key="1">
    <citation type="submission" date="2018-02" db="EMBL/GenBank/DDBJ databases">
        <authorList>
            <person name="Kim S.-K."/>
            <person name="Jung H.-I."/>
            <person name="Lee S.-W."/>
        </authorList>
    </citation>
    <scope>NUCLEOTIDE SEQUENCE</scope>
    <source>
        <strain evidence="2">SK3146</strain>
    </source>
</reference>
<proteinExistence type="predicted"/>
<reference evidence="2" key="2">
    <citation type="journal article" date="2021" name="J Anim Sci Technol">
        <title>Complete genome sequence of Paenibacillus konkukensis sp. nov. SK3146 as a potential probiotic strain.</title>
        <authorList>
            <person name="Jung H.I."/>
            <person name="Park S."/>
            <person name="Niu K.M."/>
            <person name="Lee S.W."/>
            <person name="Kothari D."/>
            <person name="Yi K.J."/>
            <person name="Kim S.K."/>
        </authorList>
    </citation>
    <scope>NUCLEOTIDE SEQUENCE</scope>
    <source>
        <strain evidence="2">SK3146</strain>
    </source>
</reference>
<organism evidence="2 3">
    <name type="scientific">Paenibacillus konkukensis</name>
    <dbReference type="NCBI Taxonomy" id="2020716"/>
    <lineage>
        <taxon>Bacteria</taxon>
        <taxon>Bacillati</taxon>
        <taxon>Bacillota</taxon>
        <taxon>Bacilli</taxon>
        <taxon>Bacillales</taxon>
        <taxon>Paenibacillaceae</taxon>
        <taxon>Paenibacillus</taxon>
    </lineage>
</organism>
<keyword evidence="3" id="KW-1185">Reference proteome</keyword>
<evidence type="ECO:0000313" key="3">
    <source>
        <dbReference type="Proteomes" id="UP001057134"/>
    </source>
</evidence>
<dbReference type="EMBL" id="CP027059">
    <property type="protein sequence ID" value="UQZ84184.1"/>
    <property type="molecule type" value="Genomic_DNA"/>
</dbReference>
<dbReference type="RefSeq" id="WP_249866119.1">
    <property type="nucleotide sequence ID" value="NZ_CP027059.1"/>
</dbReference>
<protein>
    <recommendedName>
        <fullName evidence="1">DUF6916 domain-containing protein</fullName>
    </recommendedName>
</protein>